<feature type="transmembrane region" description="Helical" evidence="1">
    <location>
        <begin position="169"/>
        <end position="196"/>
    </location>
</feature>
<protein>
    <submittedName>
        <fullName evidence="3">DUF1206 domain-containing protein</fullName>
    </submittedName>
</protein>
<feature type="transmembrane region" description="Helical" evidence="1">
    <location>
        <begin position="127"/>
        <end position="148"/>
    </location>
</feature>
<comment type="caution">
    <text evidence="3">The sequence shown here is derived from an EMBL/GenBank/DDBJ whole genome shotgun (WGS) entry which is preliminary data.</text>
</comment>
<dbReference type="Proteomes" id="UP000321234">
    <property type="component" value="Unassembled WGS sequence"/>
</dbReference>
<feature type="domain" description="DUF1206" evidence="2">
    <location>
        <begin position="88"/>
        <end position="152"/>
    </location>
</feature>
<name>A0A5C8ZIA4_9ACTN</name>
<evidence type="ECO:0000256" key="1">
    <source>
        <dbReference type="SAM" id="Phobius"/>
    </source>
</evidence>
<feature type="transmembrane region" description="Helical" evidence="1">
    <location>
        <begin position="52"/>
        <end position="70"/>
    </location>
</feature>
<evidence type="ECO:0000313" key="3">
    <source>
        <dbReference type="EMBL" id="TXR56901.1"/>
    </source>
</evidence>
<keyword evidence="1" id="KW-1133">Transmembrane helix</keyword>
<keyword evidence="1" id="KW-0812">Transmembrane</keyword>
<accession>A0A5C8ZIA4</accession>
<sequence length="248" mass="24822">MEPLARVGYALSGLMHVLIGALAVRLAAGARGGTADQGGALAAVAGTPGGQGLLWAASAALAALALWHLVDGALELRWRQRGEGVKDLAKGVVYSAVVVTAVTYAAGGSTDAEDASDDVTEQLMEDLLGTAAVAVAGLAVVGVGLYHVAKGVRLRFREDLRLPEGPTRLGVDVAGVVGYAAKGLALCVVGVLFVVAAVTNDPREAGGLDAALRALLLLPAGSVLLVGVGAGFAAYGVYAVVRARLGHL</sequence>
<feature type="transmembrane region" description="Helical" evidence="1">
    <location>
        <begin position="91"/>
        <end position="107"/>
    </location>
</feature>
<feature type="domain" description="DUF1206" evidence="2">
    <location>
        <begin position="177"/>
        <end position="245"/>
    </location>
</feature>
<evidence type="ECO:0000259" key="2">
    <source>
        <dbReference type="Pfam" id="PF06724"/>
    </source>
</evidence>
<dbReference type="Pfam" id="PF06724">
    <property type="entry name" value="DUF1206"/>
    <property type="match status" value="3"/>
</dbReference>
<dbReference type="InterPro" id="IPR009597">
    <property type="entry name" value="DUF1206"/>
</dbReference>
<keyword evidence="1" id="KW-0472">Membrane</keyword>
<gene>
    <name evidence="3" type="ORF">FMM08_08350</name>
</gene>
<dbReference type="AlphaFoldDB" id="A0A5C8ZIA4"/>
<organism evidence="3 4">
    <name type="scientific">Quadrisphaera setariae</name>
    <dbReference type="NCBI Taxonomy" id="2593304"/>
    <lineage>
        <taxon>Bacteria</taxon>
        <taxon>Bacillati</taxon>
        <taxon>Actinomycetota</taxon>
        <taxon>Actinomycetes</taxon>
        <taxon>Kineosporiales</taxon>
        <taxon>Kineosporiaceae</taxon>
        <taxon>Quadrisphaera</taxon>
    </lineage>
</organism>
<dbReference type="EMBL" id="VKAC01000004">
    <property type="protein sequence ID" value="TXR56901.1"/>
    <property type="molecule type" value="Genomic_DNA"/>
</dbReference>
<proteinExistence type="predicted"/>
<keyword evidence="4" id="KW-1185">Reference proteome</keyword>
<feature type="domain" description="DUF1206" evidence="2">
    <location>
        <begin position="7"/>
        <end position="73"/>
    </location>
</feature>
<feature type="transmembrane region" description="Helical" evidence="1">
    <location>
        <begin position="216"/>
        <end position="241"/>
    </location>
</feature>
<evidence type="ECO:0000313" key="4">
    <source>
        <dbReference type="Proteomes" id="UP000321234"/>
    </source>
</evidence>
<reference evidence="3 4" key="1">
    <citation type="submission" date="2019-07" db="EMBL/GenBank/DDBJ databases">
        <title>Quadrisphaera sp. strain DD2A genome sequencing and assembly.</title>
        <authorList>
            <person name="Kim I."/>
        </authorList>
    </citation>
    <scope>NUCLEOTIDE SEQUENCE [LARGE SCALE GENOMIC DNA]</scope>
    <source>
        <strain evidence="3 4">DD2A</strain>
    </source>
</reference>